<dbReference type="InterPro" id="IPR032567">
    <property type="entry name" value="RTL1-rel"/>
</dbReference>
<gene>
    <name evidence="1" type="ORF">HRI_001392400</name>
</gene>
<dbReference type="Proteomes" id="UP001165190">
    <property type="component" value="Unassembled WGS sequence"/>
</dbReference>
<keyword evidence="2" id="KW-1185">Reference proteome</keyword>
<sequence>MLRMGCKAYLAYVMNPGTKDVRVRDIRTVCDFLGVFPEELSGLPPNREVEFCIELYENTTPVSIDSYRMAPKDLKELKMQL</sequence>
<protein>
    <submittedName>
        <fullName evidence="1">Uncharacterized protein</fullName>
    </submittedName>
</protein>
<dbReference type="AlphaFoldDB" id="A0A9W7HHC3"/>
<dbReference type="EMBL" id="BSYR01000013">
    <property type="protein sequence ID" value="GMI77231.1"/>
    <property type="molecule type" value="Genomic_DNA"/>
</dbReference>
<evidence type="ECO:0000313" key="2">
    <source>
        <dbReference type="Proteomes" id="UP001165190"/>
    </source>
</evidence>
<reference evidence="1" key="1">
    <citation type="submission" date="2023-05" db="EMBL/GenBank/DDBJ databases">
        <title>Genome and transcriptome analyses reveal genes involved in the formation of fine ridges on petal epidermal cells in Hibiscus trionum.</title>
        <authorList>
            <person name="Koshimizu S."/>
            <person name="Masuda S."/>
            <person name="Ishii T."/>
            <person name="Shirasu K."/>
            <person name="Hoshino A."/>
            <person name="Arita M."/>
        </authorList>
    </citation>
    <scope>NUCLEOTIDE SEQUENCE</scope>
    <source>
        <strain evidence="1">Hamamatsu line</strain>
    </source>
</reference>
<dbReference type="SUPFAM" id="SSF56672">
    <property type="entry name" value="DNA/RNA polymerases"/>
    <property type="match status" value="1"/>
</dbReference>
<comment type="caution">
    <text evidence="1">The sequence shown here is derived from an EMBL/GenBank/DDBJ whole genome shotgun (WGS) entry which is preliminary data.</text>
</comment>
<proteinExistence type="predicted"/>
<dbReference type="OrthoDB" id="1749844at2759"/>
<accession>A0A9W7HHC3</accession>
<organism evidence="1 2">
    <name type="scientific">Hibiscus trionum</name>
    <name type="common">Flower of an hour</name>
    <dbReference type="NCBI Taxonomy" id="183268"/>
    <lineage>
        <taxon>Eukaryota</taxon>
        <taxon>Viridiplantae</taxon>
        <taxon>Streptophyta</taxon>
        <taxon>Embryophyta</taxon>
        <taxon>Tracheophyta</taxon>
        <taxon>Spermatophyta</taxon>
        <taxon>Magnoliopsida</taxon>
        <taxon>eudicotyledons</taxon>
        <taxon>Gunneridae</taxon>
        <taxon>Pentapetalae</taxon>
        <taxon>rosids</taxon>
        <taxon>malvids</taxon>
        <taxon>Malvales</taxon>
        <taxon>Malvaceae</taxon>
        <taxon>Malvoideae</taxon>
        <taxon>Hibiscus</taxon>
    </lineage>
</organism>
<dbReference type="InterPro" id="IPR043502">
    <property type="entry name" value="DNA/RNA_pol_sf"/>
</dbReference>
<dbReference type="PANTHER" id="PTHR15503">
    <property type="entry name" value="LDOC1 RELATED"/>
    <property type="match status" value="1"/>
</dbReference>
<evidence type="ECO:0000313" key="1">
    <source>
        <dbReference type="EMBL" id="GMI77231.1"/>
    </source>
</evidence>
<dbReference type="PANTHER" id="PTHR15503:SF45">
    <property type="entry name" value="RNA-DIRECTED DNA POLYMERASE HOMOLOG"/>
    <property type="match status" value="1"/>
</dbReference>
<name>A0A9W7HHC3_HIBTR</name>